<dbReference type="Proteomes" id="UP001207468">
    <property type="component" value="Unassembled WGS sequence"/>
</dbReference>
<protein>
    <submittedName>
        <fullName evidence="1">Uncharacterized protein</fullName>
    </submittedName>
</protein>
<sequence length="196" mass="20025">MPPCSLPLIFDAHSLSSASNDVTTIASMLPAHAPPPVTFAFVPPAIIDPILPTTAISLPVASVPTSVHAPAFSAMSTAASTPPHLCPASSCALAPASPTIITVTASVTPLPFVISAPMPMSPTAVPSLSTAAPSVVAPTPSISAVTPMLMPMNLCLPPTPLLPDHAAISYPPITISLPHLIKDVNEEQIEKERTDN</sequence>
<name>A0ACC0UK67_9AGAM</name>
<reference evidence="1" key="1">
    <citation type="submission" date="2021-03" db="EMBL/GenBank/DDBJ databases">
        <title>Evolutionary priming and transition to the ectomycorrhizal habit in an iconic lineage of mushroom-forming fungi: is preadaptation a requirement?</title>
        <authorList>
            <consortium name="DOE Joint Genome Institute"/>
            <person name="Looney B.P."/>
            <person name="Miyauchi S."/>
            <person name="Morin E."/>
            <person name="Drula E."/>
            <person name="Courty P.E."/>
            <person name="Chicoki N."/>
            <person name="Fauchery L."/>
            <person name="Kohler A."/>
            <person name="Kuo A."/>
            <person name="LaButti K."/>
            <person name="Pangilinan J."/>
            <person name="Lipzen A."/>
            <person name="Riley R."/>
            <person name="Andreopoulos W."/>
            <person name="He G."/>
            <person name="Johnson J."/>
            <person name="Barry K.W."/>
            <person name="Grigoriev I.V."/>
            <person name="Nagy L."/>
            <person name="Hibbett D."/>
            <person name="Henrissat B."/>
            <person name="Matheny P.B."/>
            <person name="Labbe J."/>
            <person name="Martin A.F."/>
        </authorList>
    </citation>
    <scope>NUCLEOTIDE SEQUENCE</scope>
    <source>
        <strain evidence="1">BPL698</strain>
    </source>
</reference>
<proteinExistence type="predicted"/>
<evidence type="ECO:0000313" key="2">
    <source>
        <dbReference type="Proteomes" id="UP001207468"/>
    </source>
</evidence>
<comment type="caution">
    <text evidence="1">The sequence shown here is derived from an EMBL/GenBank/DDBJ whole genome shotgun (WGS) entry which is preliminary data.</text>
</comment>
<keyword evidence="2" id="KW-1185">Reference proteome</keyword>
<organism evidence="1 2">
    <name type="scientific">Russula earlei</name>
    <dbReference type="NCBI Taxonomy" id="71964"/>
    <lineage>
        <taxon>Eukaryota</taxon>
        <taxon>Fungi</taxon>
        <taxon>Dikarya</taxon>
        <taxon>Basidiomycota</taxon>
        <taxon>Agaricomycotina</taxon>
        <taxon>Agaricomycetes</taxon>
        <taxon>Russulales</taxon>
        <taxon>Russulaceae</taxon>
        <taxon>Russula</taxon>
    </lineage>
</organism>
<dbReference type="EMBL" id="JAGFNK010000019">
    <property type="protein sequence ID" value="KAI9511621.1"/>
    <property type="molecule type" value="Genomic_DNA"/>
</dbReference>
<gene>
    <name evidence="1" type="ORF">F5148DRAFT_1280570</name>
</gene>
<accession>A0ACC0UK67</accession>
<evidence type="ECO:0000313" key="1">
    <source>
        <dbReference type="EMBL" id="KAI9511621.1"/>
    </source>
</evidence>